<dbReference type="InterPro" id="IPR021109">
    <property type="entry name" value="Peptidase_aspartic_dom_sf"/>
</dbReference>
<evidence type="ECO:0000259" key="12">
    <source>
        <dbReference type="PROSITE" id="PS50175"/>
    </source>
</evidence>
<evidence type="ECO:0000256" key="7">
    <source>
        <dbReference type="ARBA" id="ARBA00038141"/>
    </source>
</evidence>
<evidence type="ECO:0000256" key="10">
    <source>
        <dbReference type="ARBA" id="ARBA00043244"/>
    </source>
</evidence>
<gene>
    <name evidence="14" type="primary">LOC106144313</name>
</gene>
<feature type="domain" description="Peptidase A2" evidence="12">
    <location>
        <begin position="71"/>
        <end position="146"/>
    </location>
</feature>
<name>A0ABM1AUR5_MICOH</name>
<comment type="catalytic activity">
    <reaction evidence="1">
        <text>Processing at the authentic HIV-1 PR recognition site and release of the mature p17 matrix and the p24 capsid protein, as a result of the cleavage of the -SQNY-|-PIVQ- cleavage site.</text>
        <dbReference type="EC" id="3.4.23.50"/>
    </reaction>
</comment>
<sequence length="202" mass="22159">MVESPKGITAISPGDRIAQLVILPSLHDKHPARDIKRGDKGFGSTGTDLAFLSLDLDRRPTLQLTINGIKITGLLDTGADKSIIASKDWPRGWPIQLSSHTLQGLGYAKAPNVSATLLNWQDTEGHSGVIQPYILELPVSLWGRDLMKDMGFKLSNDYSEKVQALMKDMGCHPDFGLDKHLQGRKDPIIAKPRKPRQGLGFS</sequence>
<feature type="region of interest" description="Disordered" evidence="11">
    <location>
        <begin position="182"/>
        <end position="202"/>
    </location>
</feature>
<evidence type="ECO:0000256" key="2">
    <source>
        <dbReference type="ARBA" id="ARBA00013083"/>
    </source>
</evidence>
<dbReference type="GeneID" id="106144313"/>
<evidence type="ECO:0000256" key="6">
    <source>
        <dbReference type="ARBA" id="ARBA00022801"/>
    </source>
</evidence>
<evidence type="ECO:0000256" key="3">
    <source>
        <dbReference type="ARBA" id="ARBA00022670"/>
    </source>
</evidence>
<dbReference type="Proteomes" id="UP000694915">
    <property type="component" value="Unplaced"/>
</dbReference>
<evidence type="ECO:0000256" key="5">
    <source>
        <dbReference type="ARBA" id="ARBA00022758"/>
    </source>
</evidence>
<dbReference type="InterPro" id="IPR034170">
    <property type="entry name" value="Retropepsin-like_cat_dom"/>
</dbReference>
<dbReference type="CDD" id="cd05482">
    <property type="entry name" value="HIV_retropepsin_like"/>
    <property type="match status" value="1"/>
</dbReference>
<evidence type="ECO:0000313" key="13">
    <source>
        <dbReference type="Proteomes" id="UP000694915"/>
    </source>
</evidence>
<dbReference type="Gene3D" id="2.40.70.10">
    <property type="entry name" value="Acid Proteases"/>
    <property type="match status" value="1"/>
</dbReference>
<dbReference type="InterPro" id="IPR018061">
    <property type="entry name" value="Retropepsins"/>
</dbReference>
<evidence type="ECO:0000256" key="8">
    <source>
        <dbReference type="ARBA" id="ARBA00038675"/>
    </source>
</evidence>
<dbReference type="PANTHER" id="PTHR19422:SF123">
    <property type="entry name" value="RT1 CLASS I, LOCUS CE15"/>
    <property type="match status" value="1"/>
</dbReference>
<dbReference type="InterPro" id="IPR001995">
    <property type="entry name" value="Peptidase_A2_cat"/>
</dbReference>
<dbReference type="InterPro" id="IPR001969">
    <property type="entry name" value="Aspartic_peptidase_AS"/>
</dbReference>
<keyword evidence="13" id="KW-1185">Reference proteome</keyword>
<proteinExistence type="inferred from homology"/>
<dbReference type="SMART" id="SM00443">
    <property type="entry name" value="G_patch"/>
    <property type="match status" value="1"/>
</dbReference>
<dbReference type="PROSITE" id="PS00141">
    <property type="entry name" value="ASP_PROTEASE"/>
    <property type="match status" value="1"/>
</dbReference>
<comment type="subunit">
    <text evidence="8">Active as a homodimer.</text>
</comment>
<dbReference type="Pfam" id="PF01585">
    <property type="entry name" value="G-patch"/>
    <property type="match status" value="1"/>
</dbReference>
<dbReference type="Gene3D" id="2.70.40.10">
    <property type="match status" value="1"/>
</dbReference>
<evidence type="ECO:0000256" key="11">
    <source>
        <dbReference type="SAM" id="MobiDB-lite"/>
    </source>
</evidence>
<reference evidence="14" key="1">
    <citation type="submission" date="2025-08" db="UniProtKB">
        <authorList>
            <consortium name="RefSeq"/>
        </authorList>
    </citation>
    <scope>IDENTIFICATION</scope>
</reference>
<dbReference type="InterPro" id="IPR051592">
    <property type="entry name" value="HERV-K_Pro_peptidase_A2"/>
</dbReference>
<dbReference type="SUPFAM" id="SSF50630">
    <property type="entry name" value="Acid proteases"/>
    <property type="match status" value="1"/>
</dbReference>
<dbReference type="SUPFAM" id="SSF51283">
    <property type="entry name" value="dUTPase-like"/>
    <property type="match status" value="1"/>
</dbReference>
<dbReference type="Pfam" id="PF00077">
    <property type="entry name" value="RVP"/>
    <property type="match status" value="1"/>
</dbReference>
<dbReference type="InterPro" id="IPR036157">
    <property type="entry name" value="dUTPase-like_sf"/>
</dbReference>
<evidence type="ECO:0000256" key="1">
    <source>
        <dbReference type="ARBA" id="ARBA00001339"/>
    </source>
</evidence>
<evidence type="ECO:0000313" key="14">
    <source>
        <dbReference type="RefSeq" id="XP_013208681.1"/>
    </source>
</evidence>
<accession>A0ABM1AUR5</accession>
<dbReference type="PANTHER" id="PTHR19422">
    <property type="entry name" value="GAG RETROVIRAL POLYPROTEIN"/>
    <property type="match status" value="1"/>
</dbReference>
<keyword evidence="3" id="KW-0645">Protease</keyword>
<organism evidence="13 14">
    <name type="scientific">Microtus ochrogaster</name>
    <name type="common">Prairie vole</name>
    <dbReference type="NCBI Taxonomy" id="79684"/>
    <lineage>
        <taxon>Eukaryota</taxon>
        <taxon>Metazoa</taxon>
        <taxon>Chordata</taxon>
        <taxon>Craniata</taxon>
        <taxon>Vertebrata</taxon>
        <taxon>Euteleostomi</taxon>
        <taxon>Mammalia</taxon>
        <taxon>Eutheria</taxon>
        <taxon>Euarchontoglires</taxon>
        <taxon>Glires</taxon>
        <taxon>Rodentia</taxon>
        <taxon>Myomorpha</taxon>
        <taxon>Muroidea</taxon>
        <taxon>Cricetidae</taxon>
        <taxon>Arvicolinae</taxon>
        <taxon>Microtus</taxon>
    </lineage>
</organism>
<evidence type="ECO:0000256" key="9">
    <source>
        <dbReference type="ARBA" id="ARBA00042135"/>
    </source>
</evidence>
<dbReference type="RefSeq" id="XP_013208681.1">
    <property type="nucleotide sequence ID" value="XM_013353227.1"/>
</dbReference>
<comment type="similarity">
    <text evidence="7">Belongs to the peptidase A2 family. HERV class-II K(HML-2) subfamily.</text>
</comment>
<evidence type="ECO:0000256" key="4">
    <source>
        <dbReference type="ARBA" id="ARBA00022750"/>
    </source>
</evidence>
<keyword evidence="4" id="KW-0064">Aspartyl protease</keyword>
<dbReference type="PROSITE" id="PS50175">
    <property type="entry name" value="ASP_PROT_RETROV"/>
    <property type="match status" value="1"/>
</dbReference>
<dbReference type="InterPro" id="IPR000467">
    <property type="entry name" value="G_patch_dom"/>
</dbReference>
<keyword evidence="6" id="KW-0378">Hydrolase</keyword>
<dbReference type="EC" id="3.4.23.50" evidence="2"/>
<protein>
    <recommendedName>
        <fullName evidence="2">human endogenous retrovirus K endopeptidase</fullName>
        <ecNumber evidence="2">3.4.23.50</ecNumber>
    </recommendedName>
    <alternativeName>
        <fullName evidence="10">Protease</fullName>
    </alternativeName>
    <alternativeName>
        <fullName evidence="9">Proteinase</fullName>
    </alternativeName>
</protein>
<keyword evidence="5" id="KW-0688">Ribosomal frameshifting</keyword>